<evidence type="ECO:0000313" key="3">
    <source>
        <dbReference type="Proteomes" id="UP001225134"/>
    </source>
</evidence>
<evidence type="ECO:0000313" key="2">
    <source>
        <dbReference type="EMBL" id="MDK9580921.1"/>
    </source>
</evidence>
<dbReference type="InterPro" id="IPR029062">
    <property type="entry name" value="Class_I_gatase-like"/>
</dbReference>
<dbReference type="Proteomes" id="UP001225134">
    <property type="component" value="Unassembled WGS sequence"/>
</dbReference>
<sequence length="183" mass="20226">MKKVALTLVSDFEIVEAMAPLDMLRRAGIYVDVISVENKDYVKSAINVEIKVDKKLKDVDLSNYDLVILPGGPGTKNYYDHKEELLDKVKENYNNKKMVSAICAGPSVLANLGILEGRKAISFPSFQHVLVENKAELVNEQVVVSDNVITGRAAAASIDFGLKLVEMLEGKEKRAEVEKAIVY</sequence>
<name>A0ABT7HK67_9FUSO</name>
<dbReference type="InterPro" id="IPR006287">
    <property type="entry name" value="DJ-1"/>
</dbReference>
<feature type="domain" description="DJ-1/PfpI" evidence="1">
    <location>
        <begin position="2"/>
        <end position="166"/>
    </location>
</feature>
<accession>A0ABT7HK67</accession>
<keyword evidence="3" id="KW-1185">Reference proteome</keyword>
<gene>
    <name evidence="2" type="ORF">QQA45_05260</name>
</gene>
<dbReference type="RefSeq" id="WP_066729746.1">
    <property type="nucleotide sequence ID" value="NZ_CAMYDT010000006.1"/>
</dbReference>
<dbReference type="Pfam" id="PF01965">
    <property type="entry name" value="DJ-1_PfpI"/>
    <property type="match status" value="1"/>
</dbReference>
<dbReference type="NCBIfam" id="TIGR01383">
    <property type="entry name" value="not_thiJ"/>
    <property type="match status" value="1"/>
</dbReference>
<reference evidence="2 3" key="1">
    <citation type="submission" date="2023-06" db="EMBL/GenBank/DDBJ databases">
        <title>Antibody response to the Sneathia vaginalis cytopathogenic toxin A during pregnancy.</title>
        <authorList>
            <person name="Mccoy Z.T."/>
            <person name="Serrano M.G."/>
            <person name="Spaine K."/>
            <person name="Edwards D.J."/>
            <person name="Buck G.A."/>
            <person name="Jefferson K."/>
        </authorList>
    </citation>
    <scope>NUCLEOTIDE SEQUENCE [LARGE SCALE GENOMIC DNA]</scope>
    <source>
        <strain evidence="2 3">CCUG 42621</strain>
    </source>
</reference>
<dbReference type="PANTHER" id="PTHR48094">
    <property type="entry name" value="PROTEIN/NUCLEIC ACID DEGLYCASE DJ-1-RELATED"/>
    <property type="match status" value="1"/>
</dbReference>
<dbReference type="EMBL" id="JASSPP010000008">
    <property type="protein sequence ID" value="MDK9580921.1"/>
    <property type="molecule type" value="Genomic_DNA"/>
</dbReference>
<dbReference type="InterPro" id="IPR050325">
    <property type="entry name" value="Prot/Nucl_acid_deglycase"/>
</dbReference>
<evidence type="ECO:0000259" key="1">
    <source>
        <dbReference type="Pfam" id="PF01965"/>
    </source>
</evidence>
<comment type="caution">
    <text evidence="2">The sequence shown here is derived from an EMBL/GenBank/DDBJ whole genome shotgun (WGS) entry which is preliminary data.</text>
</comment>
<dbReference type="PANTHER" id="PTHR48094:SF12">
    <property type="entry name" value="PARKINSON DISEASE PROTEIN 7 HOMOLOG"/>
    <property type="match status" value="1"/>
</dbReference>
<protein>
    <submittedName>
        <fullName evidence="2">DJ-1/PfpI family protein</fullName>
    </submittedName>
</protein>
<proteinExistence type="predicted"/>
<dbReference type="Gene3D" id="3.40.50.880">
    <property type="match status" value="1"/>
</dbReference>
<dbReference type="CDD" id="cd03135">
    <property type="entry name" value="GATase1_DJ-1"/>
    <property type="match status" value="1"/>
</dbReference>
<dbReference type="InterPro" id="IPR002818">
    <property type="entry name" value="DJ-1/PfpI"/>
</dbReference>
<organism evidence="2 3">
    <name type="scientific">Sneathia sanguinegens</name>
    <dbReference type="NCBI Taxonomy" id="40543"/>
    <lineage>
        <taxon>Bacteria</taxon>
        <taxon>Fusobacteriati</taxon>
        <taxon>Fusobacteriota</taxon>
        <taxon>Fusobacteriia</taxon>
        <taxon>Fusobacteriales</taxon>
        <taxon>Leptotrichiaceae</taxon>
        <taxon>Sneathia</taxon>
    </lineage>
</organism>
<dbReference type="SUPFAM" id="SSF52317">
    <property type="entry name" value="Class I glutamine amidotransferase-like"/>
    <property type="match status" value="1"/>
</dbReference>